<protein>
    <submittedName>
        <fullName evidence="9">E3 ubiquitin-protein ligase RNF216</fullName>
    </submittedName>
</protein>
<dbReference type="AlphaFoldDB" id="A0AAD8F1Q4"/>
<dbReference type="SMART" id="SM00647">
    <property type="entry name" value="IBR"/>
    <property type="match status" value="1"/>
</dbReference>
<evidence type="ECO:0000313" key="10">
    <source>
        <dbReference type="Proteomes" id="UP001233172"/>
    </source>
</evidence>
<keyword evidence="10" id="KW-1185">Reference proteome</keyword>
<dbReference type="PROSITE" id="PS51873">
    <property type="entry name" value="TRIAD"/>
    <property type="match status" value="1"/>
</dbReference>
<comment type="pathway">
    <text evidence="1">Protein modification; protein ubiquitination.</text>
</comment>
<keyword evidence="2" id="KW-0808">Transferase</keyword>
<evidence type="ECO:0000256" key="3">
    <source>
        <dbReference type="ARBA" id="ARBA00022723"/>
    </source>
</evidence>
<organism evidence="9 10">
    <name type="scientific">Biomphalaria pfeifferi</name>
    <name type="common">Bloodfluke planorb</name>
    <name type="synonym">Freshwater snail</name>
    <dbReference type="NCBI Taxonomy" id="112525"/>
    <lineage>
        <taxon>Eukaryota</taxon>
        <taxon>Metazoa</taxon>
        <taxon>Spiralia</taxon>
        <taxon>Lophotrochozoa</taxon>
        <taxon>Mollusca</taxon>
        <taxon>Gastropoda</taxon>
        <taxon>Heterobranchia</taxon>
        <taxon>Euthyneura</taxon>
        <taxon>Panpulmonata</taxon>
        <taxon>Hygrophila</taxon>
        <taxon>Lymnaeoidea</taxon>
        <taxon>Planorbidae</taxon>
        <taxon>Biomphalaria</taxon>
    </lineage>
</organism>
<comment type="caution">
    <text evidence="9">The sequence shown here is derived from an EMBL/GenBank/DDBJ whole genome shotgun (WGS) entry which is preliminary data.</text>
</comment>
<gene>
    <name evidence="9" type="ORF">Bpfe_023701</name>
</gene>
<dbReference type="GO" id="GO:0016740">
    <property type="term" value="F:transferase activity"/>
    <property type="evidence" value="ECO:0007669"/>
    <property type="project" value="UniProtKB-KW"/>
</dbReference>
<evidence type="ECO:0000256" key="1">
    <source>
        <dbReference type="ARBA" id="ARBA00004906"/>
    </source>
</evidence>
<dbReference type="CDD" id="cd20353">
    <property type="entry name" value="Rcat_RBR_RNF216"/>
    <property type="match status" value="1"/>
</dbReference>
<keyword evidence="3" id="KW-0479">Metal-binding</keyword>
<feature type="domain" description="RING-type" evidence="8">
    <location>
        <begin position="45"/>
        <end position="255"/>
    </location>
</feature>
<evidence type="ECO:0000256" key="7">
    <source>
        <dbReference type="ARBA" id="ARBA00022833"/>
    </source>
</evidence>
<keyword evidence="6" id="KW-0833">Ubl conjugation pathway</keyword>
<accession>A0AAD8F1Q4</accession>
<dbReference type="SUPFAM" id="SSF57850">
    <property type="entry name" value="RING/U-box"/>
    <property type="match status" value="2"/>
</dbReference>
<evidence type="ECO:0000256" key="2">
    <source>
        <dbReference type="ARBA" id="ARBA00022679"/>
    </source>
</evidence>
<dbReference type="InterPro" id="IPR002867">
    <property type="entry name" value="IBR_dom"/>
</dbReference>
<keyword evidence="7" id="KW-0862">Zinc</keyword>
<keyword evidence="4" id="KW-0677">Repeat</keyword>
<keyword evidence="5" id="KW-0863">Zinc-finger</keyword>
<reference evidence="9" key="2">
    <citation type="submission" date="2023-04" db="EMBL/GenBank/DDBJ databases">
        <authorList>
            <person name="Bu L."/>
            <person name="Lu L."/>
            <person name="Laidemitt M.R."/>
            <person name="Zhang S.M."/>
            <person name="Mutuku M."/>
            <person name="Mkoji G."/>
            <person name="Steinauer M."/>
            <person name="Loker E.S."/>
        </authorList>
    </citation>
    <scope>NUCLEOTIDE SEQUENCE</scope>
    <source>
        <strain evidence="9">KasaAsao</strain>
        <tissue evidence="9">Whole Snail</tissue>
    </source>
</reference>
<dbReference type="GO" id="GO:0008270">
    <property type="term" value="F:zinc ion binding"/>
    <property type="evidence" value="ECO:0007669"/>
    <property type="project" value="UniProtKB-KW"/>
</dbReference>
<evidence type="ECO:0000256" key="6">
    <source>
        <dbReference type="ARBA" id="ARBA00022786"/>
    </source>
</evidence>
<evidence type="ECO:0000313" key="9">
    <source>
        <dbReference type="EMBL" id="KAK0046834.1"/>
    </source>
</evidence>
<evidence type="ECO:0000259" key="8">
    <source>
        <dbReference type="PROSITE" id="PS51873"/>
    </source>
</evidence>
<proteinExistence type="predicted"/>
<reference evidence="9" key="1">
    <citation type="journal article" date="2023" name="PLoS Negl. Trop. Dis.">
        <title>A genome sequence for Biomphalaria pfeifferi, the major vector snail for the human-infecting parasite Schistosoma mansoni.</title>
        <authorList>
            <person name="Bu L."/>
            <person name="Lu L."/>
            <person name="Laidemitt M.R."/>
            <person name="Zhang S.M."/>
            <person name="Mutuku M."/>
            <person name="Mkoji G."/>
            <person name="Steinauer M."/>
            <person name="Loker E.S."/>
        </authorList>
    </citation>
    <scope>NUCLEOTIDE SEQUENCE</scope>
    <source>
        <strain evidence="9">KasaAsao</strain>
    </source>
</reference>
<dbReference type="PANTHER" id="PTHR22770:SF47">
    <property type="entry name" value="E3 UBIQUITIN-PROTEIN LIGASE RNF216"/>
    <property type="match status" value="1"/>
</dbReference>
<dbReference type="EMBL" id="JASAOG010000159">
    <property type="protein sequence ID" value="KAK0046834.1"/>
    <property type="molecule type" value="Genomic_DNA"/>
</dbReference>
<dbReference type="InterPro" id="IPR051628">
    <property type="entry name" value="LUBAC_E3_Ligases"/>
</dbReference>
<dbReference type="InterPro" id="IPR044066">
    <property type="entry name" value="TRIAD_supradom"/>
</dbReference>
<evidence type="ECO:0000256" key="4">
    <source>
        <dbReference type="ARBA" id="ARBA00022737"/>
    </source>
</evidence>
<sequence>MPAVIDEYFYHELWFTRNEQKVVDYPKEKELKRRQKVEEAKLNGQIYECCCCFDDECLFEELASCPEGHLFCKTCVIRSTESAFGEMKVVFPCLAGGCDQNISLNTLQTILPSNLFSKIIRRIQEEEVQKANIPDLVTCPFCPFATIMPNPEDKVLKCLNPECLKESCRLCQEPNHIPLRCNEVEKKAETDMRTYIENQISEAVMRKCHRCGKKFIKEAGCNKMTCICGATSCYACKAKDIDYDHFRGPQCANTNPEAIHQKDIQETIVKAKAQYIKDHPEAANLELKKDFNEMIKKPKKPKRRSRYK</sequence>
<dbReference type="PANTHER" id="PTHR22770">
    <property type="entry name" value="UBIQUITIN CONJUGATING ENZYME 7 INTERACTING PROTEIN-RELATED"/>
    <property type="match status" value="1"/>
</dbReference>
<dbReference type="CDD" id="cd20339">
    <property type="entry name" value="BRcat_RBR_RNF216"/>
    <property type="match status" value="1"/>
</dbReference>
<dbReference type="InterPro" id="IPR047546">
    <property type="entry name" value="Rcat_RBR_RNF216"/>
</dbReference>
<dbReference type="Proteomes" id="UP001233172">
    <property type="component" value="Unassembled WGS sequence"/>
</dbReference>
<evidence type="ECO:0000256" key="5">
    <source>
        <dbReference type="ARBA" id="ARBA00022771"/>
    </source>
</evidence>
<dbReference type="Pfam" id="PF26200">
    <property type="entry name" value="Rcat_RNF216"/>
    <property type="match status" value="1"/>
</dbReference>
<dbReference type="Gene3D" id="1.20.120.1750">
    <property type="match status" value="1"/>
</dbReference>
<dbReference type="InterPro" id="IPR047545">
    <property type="entry name" value="BRcat_RBR_RNF216"/>
</dbReference>
<name>A0AAD8F1Q4_BIOPF</name>